<dbReference type="Proteomes" id="UP000028582">
    <property type="component" value="Unassembled WGS sequence"/>
</dbReference>
<accession>A0A081AAR5</accession>
<keyword evidence="3" id="KW-0472">Membrane</keyword>
<name>A0A081AAR5_PHYNI</name>
<comment type="similarity">
    <text evidence="1">Belongs to the multi antimicrobial extrusion (MATE) (TC 2.A.66.1) family.</text>
</comment>
<gene>
    <name evidence="4" type="ORF">F444_08538</name>
</gene>
<evidence type="ECO:0000256" key="2">
    <source>
        <dbReference type="SAM" id="MobiDB-lite"/>
    </source>
</evidence>
<dbReference type="InterPro" id="IPR002528">
    <property type="entry name" value="MATE_fam"/>
</dbReference>
<reference evidence="4 5" key="1">
    <citation type="submission" date="2013-11" db="EMBL/GenBank/DDBJ databases">
        <title>The Genome Sequence of Phytophthora parasitica P1976.</title>
        <authorList>
            <consortium name="The Broad Institute Genomics Platform"/>
            <person name="Russ C."/>
            <person name="Tyler B."/>
            <person name="Panabieres F."/>
            <person name="Shan W."/>
            <person name="Tripathy S."/>
            <person name="Grunwald N."/>
            <person name="Machado M."/>
            <person name="Johnson C.S."/>
            <person name="Walker B."/>
            <person name="Young S."/>
            <person name="Zeng Q."/>
            <person name="Gargeya S."/>
            <person name="Fitzgerald M."/>
            <person name="Haas B."/>
            <person name="Abouelleil A."/>
            <person name="Allen A.W."/>
            <person name="Alvarado L."/>
            <person name="Arachchi H.M."/>
            <person name="Berlin A.M."/>
            <person name="Chapman S.B."/>
            <person name="Gainer-Dewar J."/>
            <person name="Goldberg J."/>
            <person name="Griggs A."/>
            <person name="Gujja S."/>
            <person name="Hansen M."/>
            <person name="Howarth C."/>
            <person name="Imamovic A."/>
            <person name="Ireland A."/>
            <person name="Larimer J."/>
            <person name="McCowan C."/>
            <person name="Murphy C."/>
            <person name="Pearson M."/>
            <person name="Poon T.W."/>
            <person name="Priest M."/>
            <person name="Roberts A."/>
            <person name="Saif S."/>
            <person name="Shea T."/>
            <person name="Sisk P."/>
            <person name="Sykes S."/>
            <person name="Wortman J."/>
            <person name="Nusbaum C."/>
            <person name="Birren B."/>
        </authorList>
    </citation>
    <scope>NUCLEOTIDE SEQUENCE [LARGE SCALE GENOMIC DNA]</scope>
    <source>
        <strain evidence="4 5">P1976</strain>
    </source>
</reference>
<keyword evidence="3" id="KW-0812">Transmembrane</keyword>
<dbReference type="EMBL" id="ANJA01001611">
    <property type="protein sequence ID" value="ETO75976.1"/>
    <property type="molecule type" value="Genomic_DNA"/>
</dbReference>
<dbReference type="GO" id="GO:0016020">
    <property type="term" value="C:membrane"/>
    <property type="evidence" value="ECO:0007669"/>
    <property type="project" value="InterPro"/>
</dbReference>
<dbReference type="AlphaFoldDB" id="A0A081AAR5"/>
<keyword evidence="3" id="KW-1133">Transmembrane helix</keyword>
<dbReference type="Pfam" id="PF01554">
    <property type="entry name" value="MatE"/>
    <property type="match status" value="1"/>
</dbReference>
<feature type="transmembrane region" description="Helical" evidence="3">
    <location>
        <begin position="91"/>
        <end position="112"/>
    </location>
</feature>
<sequence>MSLQLLHNEKSDRDGSFVSITTPKSGQEFDRADEPTPQTKEEAKILVKLVGPVMITTFLEFLPGFTSIILAGNMDSPHSQHYIDAATFSTMALNMTSLSVGLGLASALDTLCSQAYGAKRYEKIGIYFQTGVIVLTVFIKKTGTWGRARQSESAAPAVQTDESF</sequence>
<proteinExistence type="inferred from homology"/>
<evidence type="ECO:0000256" key="3">
    <source>
        <dbReference type="SAM" id="Phobius"/>
    </source>
</evidence>
<organism evidence="4 5">
    <name type="scientific">Phytophthora nicotianae P1976</name>
    <dbReference type="NCBI Taxonomy" id="1317066"/>
    <lineage>
        <taxon>Eukaryota</taxon>
        <taxon>Sar</taxon>
        <taxon>Stramenopiles</taxon>
        <taxon>Oomycota</taxon>
        <taxon>Peronosporomycetes</taxon>
        <taxon>Peronosporales</taxon>
        <taxon>Peronosporaceae</taxon>
        <taxon>Phytophthora</taxon>
    </lineage>
</organism>
<dbReference type="GO" id="GO:0015297">
    <property type="term" value="F:antiporter activity"/>
    <property type="evidence" value="ECO:0007669"/>
    <property type="project" value="InterPro"/>
</dbReference>
<evidence type="ECO:0000313" key="5">
    <source>
        <dbReference type="Proteomes" id="UP000028582"/>
    </source>
</evidence>
<dbReference type="PANTHER" id="PTHR11206">
    <property type="entry name" value="MULTIDRUG RESISTANCE PROTEIN"/>
    <property type="match status" value="1"/>
</dbReference>
<protein>
    <recommendedName>
        <fullName evidence="6">MATE efflux family protein</fullName>
    </recommendedName>
</protein>
<feature type="compositionally biased region" description="Basic and acidic residues" evidence="2">
    <location>
        <begin position="27"/>
        <end position="38"/>
    </location>
</feature>
<evidence type="ECO:0008006" key="6">
    <source>
        <dbReference type="Google" id="ProtNLM"/>
    </source>
</evidence>
<feature type="transmembrane region" description="Helical" evidence="3">
    <location>
        <begin position="49"/>
        <end position="71"/>
    </location>
</feature>
<comment type="caution">
    <text evidence="4">The sequence shown here is derived from an EMBL/GenBank/DDBJ whole genome shotgun (WGS) entry which is preliminary data.</text>
</comment>
<evidence type="ECO:0000313" key="4">
    <source>
        <dbReference type="EMBL" id="ETO75976.1"/>
    </source>
</evidence>
<dbReference type="GO" id="GO:0042910">
    <property type="term" value="F:xenobiotic transmembrane transporter activity"/>
    <property type="evidence" value="ECO:0007669"/>
    <property type="project" value="InterPro"/>
</dbReference>
<evidence type="ECO:0000256" key="1">
    <source>
        <dbReference type="ARBA" id="ARBA00010199"/>
    </source>
</evidence>
<feature type="region of interest" description="Disordered" evidence="2">
    <location>
        <begin position="1"/>
        <end position="38"/>
    </location>
</feature>